<feature type="transmembrane region" description="Helical" evidence="10">
    <location>
        <begin position="179"/>
        <end position="198"/>
    </location>
</feature>
<dbReference type="PANTHER" id="PTHR10110">
    <property type="entry name" value="SODIUM/HYDROGEN EXCHANGER"/>
    <property type="match status" value="1"/>
</dbReference>
<evidence type="ECO:0000256" key="5">
    <source>
        <dbReference type="ARBA" id="ARBA00022989"/>
    </source>
</evidence>
<keyword evidence="9 10" id="KW-0739">Sodium transport</keyword>
<evidence type="ECO:0000256" key="8">
    <source>
        <dbReference type="ARBA" id="ARBA00023136"/>
    </source>
</evidence>
<feature type="transmembrane region" description="Helical" evidence="10">
    <location>
        <begin position="346"/>
        <end position="369"/>
    </location>
</feature>
<dbReference type="Pfam" id="PF00999">
    <property type="entry name" value="Na_H_Exchanger"/>
    <property type="match status" value="1"/>
</dbReference>
<feature type="transmembrane region" description="Helical" evidence="10">
    <location>
        <begin position="234"/>
        <end position="251"/>
    </location>
</feature>
<dbReference type="RefSeq" id="WP_344601114.1">
    <property type="nucleotide sequence ID" value="NZ_BAAATK010000007.1"/>
</dbReference>
<keyword evidence="3 10" id="KW-1003">Cell membrane</keyword>
<name>A0ABN3JHR0_9ACTN</name>
<evidence type="ECO:0000256" key="7">
    <source>
        <dbReference type="ARBA" id="ARBA00023065"/>
    </source>
</evidence>
<feature type="transmembrane region" description="Helical" evidence="10">
    <location>
        <begin position="381"/>
        <end position="404"/>
    </location>
</feature>
<evidence type="ECO:0000256" key="2">
    <source>
        <dbReference type="ARBA" id="ARBA00022448"/>
    </source>
</evidence>
<feature type="transmembrane region" description="Helical" evidence="10">
    <location>
        <begin position="263"/>
        <end position="282"/>
    </location>
</feature>
<keyword evidence="2 10" id="KW-0813">Transport</keyword>
<dbReference type="Proteomes" id="UP001500460">
    <property type="component" value="Unassembled WGS sequence"/>
</dbReference>
<feature type="transmembrane region" description="Helical" evidence="10">
    <location>
        <begin position="150"/>
        <end position="173"/>
    </location>
</feature>
<feature type="transmembrane region" description="Helical" evidence="10">
    <location>
        <begin position="83"/>
        <end position="106"/>
    </location>
</feature>
<dbReference type="InterPro" id="IPR018422">
    <property type="entry name" value="Cation/H_exchanger_CPA1"/>
</dbReference>
<comment type="similarity">
    <text evidence="10">Belongs to the monovalent cation:proton antiporter 1 (CPA1) transporter (TC 2.A.36) family.</text>
</comment>
<dbReference type="InterPro" id="IPR004705">
    <property type="entry name" value="Cation/H_exchanger_CPA1_bac"/>
</dbReference>
<proteinExistence type="inferred from homology"/>
<keyword evidence="7 10" id="KW-0406">Ion transport</keyword>
<keyword evidence="5 10" id="KW-1133">Transmembrane helix</keyword>
<keyword evidence="10" id="KW-0050">Antiport</keyword>
<keyword evidence="6 10" id="KW-0915">Sodium</keyword>
<sequence>MDQLALLFLLLLGALVSVPVGDRLGLPAPVLMTLLGIALALPGFVPNVDVPPDLILPLLLPPLLYAAVRRTSWRQFAANKRPIFLLAVALVFVTMTCVAVVAHAIVPGLPLAAAFALGALIAPPDPVAATAVAGRLGLPRRLVSILEGEGLFNDVTAIVLYHVAIAAAVSGSFSPWRAGLDLVLSAVVAVAVGLALGWGANRLLDLLEDATLQIGLTLLVPYASYVMAEELHGSGVLAVLTTALFLAEYGTDPDDVMTRLAGHTFWSVVDTLVTGVAFGLIGLELHNALRTASGRWGELLGWSAAVVGVVVLVRLLWLLPATWLTKRLHARRDHDEDIPVSWRETVVMWWSGMRGVASVALALAIPLTTGDGAPFPGRNEMVFIAFGVILATLVVQGLTLPWLVKRLGVRADTEREKEFEKELAVRAARAARGRLREIESAEELPEELSEQMLRRAFEIGARISPDLADEERREAHQQRVRRLRRIRRIHQEMLSAARHEVLAARSEPGADPEIVDRVLRHLDVRSLR</sequence>
<keyword evidence="13" id="KW-1185">Reference proteome</keyword>
<evidence type="ECO:0000256" key="4">
    <source>
        <dbReference type="ARBA" id="ARBA00022692"/>
    </source>
</evidence>
<evidence type="ECO:0000256" key="9">
    <source>
        <dbReference type="ARBA" id="ARBA00023201"/>
    </source>
</evidence>
<evidence type="ECO:0000313" key="13">
    <source>
        <dbReference type="Proteomes" id="UP001500460"/>
    </source>
</evidence>
<evidence type="ECO:0000256" key="6">
    <source>
        <dbReference type="ARBA" id="ARBA00023053"/>
    </source>
</evidence>
<feature type="transmembrane region" description="Helical" evidence="10">
    <location>
        <begin position="54"/>
        <end position="71"/>
    </location>
</feature>
<comment type="subcellular location">
    <subcellularLocation>
        <location evidence="1 10">Cell membrane</location>
        <topology evidence="1 10">Multi-pass membrane protein</topology>
    </subcellularLocation>
</comment>
<keyword evidence="8 10" id="KW-0472">Membrane</keyword>
<evidence type="ECO:0000256" key="10">
    <source>
        <dbReference type="RuleBase" id="RU366002"/>
    </source>
</evidence>
<keyword evidence="4 10" id="KW-0812">Transmembrane</keyword>
<feature type="domain" description="Cation/H+ exchanger transmembrane" evidence="11">
    <location>
        <begin position="14"/>
        <end position="405"/>
    </location>
</feature>
<comment type="caution">
    <text evidence="10">Lacks conserved residue(s) required for the propagation of feature annotation.</text>
</comment>
<dbReference type="Gene3D" id="6.10.140.1330">
    <property type="match status" value="1"/>
</dbReference>
<evidence type="ECO:0000256" key="3">
    <source>
        <dbReference type="ARBA" id="ARBA00022475"/>
    </source>
</evidence>
<comment type="function">
    <text evidence="10">Na(+)/H(+) antiporter that extrudes sodium in exchange for external protons.</text>
</comment>
<protein>
    <submittedName>
        <fullName evidence="12">Na+/H+ antiporter</fullName>
    </submittedName>
</protein>
<dbReference type="PANTHER" id="PTHR10110:SF86">
    <property type="entry name" value="SODIUM_HYDROGEN EXCHANGER 7"/>
    <property type="match status" value="1"/>
</dbReference>
<evidence type="ECO:0000313" key="12">
    <source>
        <dbReference type="EMBL" id="GAA2429106.1"/>
    </source>
</evidence>
<dbReference type="EMBL" id="BAAATK010000007">
    <property type="protein sequence ID" value="GAA2429106.1"/>
    <property type="molecule type" value="Genomic_DNA"/>
</dbReference>
<evidence type="ECO:0000259" key="11">
    <source>
        <dbReference type="Pfam" id="PF00999"/>
    </source>
</evidence>
<dbReference type="InterPro" id="IPR006153">
    <property type="entry name" value="Cation/H_exchanger_TM"/>
</dbReference>
<accession>A0ABN3JHR0</accession>
<evidence type="ECO:0000256" key="1">
    <source>
        <dbReference type="ARBA" id="ARBA00004651"/>
    </source>
</evidence>
<reference evidence="12 13" key="1">
    <citation type="journal article" date="2019" name="Int. J. Syst. Evol. Microbiol.">
        <title>The Global Catalogue of Microorganisms (GCM) 10K type strain sequencing project: providing services to taxonomists for standard genome sequencing and annotation.</title>
        <authorList>
            <consortium name="The Broad Institute Genomics Platform"/>
            <consortium name="The Broad Institute Genome Sequencing Center for Infectious Disease"/>
            <person name="Wu L."/>
            <person name="Ma J."/>
        </authorList>
    </citation>
    <scope>NUCLEOTIDE SEQUENCE [LARGE SCALE GENOMIC DNA]</scope>
    <source>
        <strain evidence="12 13">JCM 6922</strain>
    </source>
</reference>
<feature type="transmembrane region" description="Helical" evidence="10">
    <location>
        <begin position="302"/>
        <end position="325"/>
    </location>
</feature>
<dbReference type="NCBIfam" id="TIGR00831">
    <property type="entry name" value="a_cpa1"/>
    <property type="match status" value="1"/>
</dbReference>
<comment type="caution">
    <text evidence="12">The sequence shown here is derived from an EMBL/GenBank/DDBJ whole genome shotgun (WGS) entry which is preliminary data.</text>
</comment>
<gene>
    <name evidence="12" type="ORF">GCM10010421_16390</name>
</gene>
<organism evidence="12 13">
    <name type="scientific">Streptomyces glaucus</name>
    <dbReference type="NCBI Taxonomy" id="284029"/>
    <lineage>
        <taxon>Bacteria</taxon>
        <taxon>Bacillati</taxon>
        <taxon>Actinomycetota</taxon>
        <taxon>Actinomycetes</taxon>
        <taxon>Kitasatosporales</taxon>
        <taxon>Streptomycetaceae</taxon>
        <taxon>Streptomyces</taxon>
    </lineage>
</organism>